<protein>
    <submittedName>
        <fullName evidence="1">DUF385 domain-containing protein</fullName>
    </submittedName>
</protein>
<reference evidence="1 2" key="1">
    <citation type="submission" date="2019-12" db="EMBL/GenBank/DDBJ databases">
        <title>Nocardia sp. nov. ET3-3 isolated from soil.</title>
        <authorList>
            <person name="Kanchanasin P."/>
            <person name="Tanasupawat S."/>
            <person name="Yuki M."/>
            <person name="Kudo T."/>
        </authorList>
    </citation>
    <scope>NUCLEOTIDE SEQUENCE [LARGE SCALE GENOMIC DNA]</scope>
    <source>
        <strain evidence="1 2">ET3-3</strain>
    </source>
</reference>
<evidence type="ECO:0000313" key="2">
    <source>
        <dbReference type="Proteomes" id="UP000466794"/>
    </source>
</evidence>
<organism evidence="1 2">
    <name type="scientific">Nocardia terrae</name>
    <dbReference type="NCBI Taxonomy" id="2675851"/>
    <lineage>
        <taxon>Bacteria</taxon>
        <taxon>Bacillati</taxon>
        <taxon>Actinomycetota</taxon>
        <taxon>Actinomycetes</taxon>
        <taxon>Mycobacteriales</taxon>
        <taxon>Nocardiaceae</taxon>
        <taxon>Nocardia</taxon>
    </lineage>
</organism>
<dbReference type="Proteomes" id="UP000466794">
    <property type="component" value="Unassembled WGS sequence"/>
</dbReference>
<evidence type="ECO:0000313" key="1">
    <source>
        <dbReference type="EMBL" id="MVU78456.1"/>
    </source>
</evidence>
<dbReference type="Gene3D" id="2.30.110.10">
    <property type="entry name" value="Electron Transport, Fmn-binding Protein, Chain A"/>
    <property type="match status" value="1"/>
</dbReference>
<dbReference type="InterPro" id="IPR012349">
    <property type="entry name" value="Split_barrel_FMN-bd"/>
</dbReference>
<dbReference type="EMBL" id="WRPP01000002">
    <property type="protein sequence ID" value="MVU78456.1"/>
    <property type="molecule type" value="Genomic_DNA"/>
</dbReference>
<dbReference type="AlphaFoldDB" id="A0A7K1UVP2"/>
<proteinExistence type="predicted"/>
<name>A0A7K1UVP2_9NOCA</name>
<sequence length="161" mass="18750">MRRYDDYLRWMYRSGRPNLFARLQNRVGALLFAAGVWPRRVAALGVRGRRSGRMIWFPVVLTEFEGRRYLVSMLGERVNWVRNLRADHGRAVLRHGRREQVRLLEVAPELRAPILWEYLRVAPGARPHIPVERTAGPAEYEKIAAEFPVFRIETATADSAR</sequence>
<keyword evidence="2" id="KW-1185">Reference proteome</keyword>
<comment type="caution">
    <text evidence="1">The sequence shown here is derived from an EMBL/GenBank/DDBJ whole genome shotgun (WGS) entry which is preliminary data.</text>
</comment>
<gene>
    <name evidence="1" type="ORF">GPX89_14525</name>
</gene>
<dbReference type="RefSeq" id="WP_157387942.1">
    <property type="nucleotide sequence ID" value="NZ_WRPP01000002.1"/>
</dbReference>
<accession>A0A7K1UVP2</accession>